<protein>
    <recommendedName>
        <fullName evidence="4">STF2-like protein</fullName>
    </recommendedName>
</protein>
<evidence type="ECO:0000313" key="3">
    <source>
        <dbReference type="Proteomes" id="UP001172673"/>
    </source>
</evidence>
<keyword evidence="3" id="KW-1185">Reference proteome</keyword>
<organism evidence="2 3">
    <name type="scientific">Cladophialophora chaetospira</name>
    <dbReference type="NCBI Taxonomy" id="386627"/>
    <lineage>
        <taxon>Eukaryota</taxon>
        <taxon>Fungi</taxon>
        <taxon>Dikarya</taxon>
        <taxon>Ascomycota</taxon>
        <taxon>Pezizomycotina</taxon>
        <taxon>Eurotiomycetes</taxon>
        <taxon>Chaetothyriomycetidae</taxon>
        <taxon>Chaetothyriales</taxon>
        <taxon>Herpotrichiellaceae</taxon>
        <taxon>Cladophialophora</taxon>
    </lineage>
</organism>
<accession>A0AA39CI19</accession>
<evidence type="ECO:0008006" key="4">
    <source>
        <dbReference type="Google" id="ProtNLM"/>
    </source>
</evidence>
<proteinExistence type="predicted"/>
<dbReference type="EMBL" id="JAPDRK010000008">
    <property type="protein sequence ID" value="KAJ9609583.1"/>
    <property type="molecule type" value="Genomic_DNA"/>
</dbReference>
<gene>
    <name evidence="2" type="ORF">H2200_005910</name>
</gene>
<feature type="compositionally biased region" description="Basic and acidic residues" evidence="1">
    <location>
        <begin position="128"/>
        <end position="162"/>
    </location>
</feature>
<name>A0AA39CI19_9EURO</name>
<comment type="caution">
    <text evidence="2">The sequence shown here is derived from an EMBL/GenBank/DDBJ whole genome shotgun (WGS) entry which is preliminary data.</text>
</comment>
<evidence type="ECO:0000313" key="2">
    <source>
        <dbReference type="EMBL" id="KAJ9609583.1"/>
    </source>
</evidence>
<feature type="region of interest" description="Disordered" evidence="1">
    <location>
        <begin position="76"/>
        <end position="178"/>
    </location>
</feature>
<evidence type="ECO:0000256" key="1">
    <source>
        <dbReference type="SAM" id="MobiDB-lite"/>
    </source>
</evidence>
<dbReference type="AlphaFoldDB" id="A0AA39CI19"/>
<dbReference type="Proteomes" id="UP001172673">
    <property type="component" value="Unassembled WGS sequence"/>
</dbReference>
<sequence length="178" mass="19619">MNVGRPASLVAFSQNATINQHIVSRITRILPIAFTPPSFSLQPIMTRTNKGNDRNHSAIADGTALPEERLPRYFAKHGHADADPKSVKKQGGGKGNWGRDGEESQDYGYNFSNARRRSNSSTQALGDFKTKFEARDTDPVFEEELHGPTEDDIEKASTHDSTDSSTLEGSVDEDDKKL</sequence>
<reference evidence="2" key="1">
    <citation type="submission" date="2022-10" db="EMBL/GenBank/DDBJ databases">
        <title>Culturing micro-colonial fungi from biological soil crusts in the Mojave desert and describing Neophaeococcomyces mojavensis, and introducing the new genera and species Taxawa tesnikishii.</title>
        <authorList>
            <person name="Kurbessoian T."/>
            <person name="Stajich J.E."/>
        </authorList>
    </citation>
    <scope>NUCLEOTIDE SEQUENCE</scope>
    <source>
        <strain evidence="2">TK_41</strain>
    </source>
</reference>